<dbReference type="PANTHER" id="PTHR30473:SF2">
    <property type="entry name" value="PIN DOMAIN-CONTAINING PROTEIN"/>
    <property type="match status" value="1"/>
</dbReference>
<organism evidence="6 7">
    <name type="scientific">Blastopirellula marina</name>
    <dbReference type="NCBI Taxonomy" id="124"/>
    <lineage>
        <taxon>Bacteria</taxon>
        <taxon>Pseudomonadati</taxon>
        <taxon>Planctomycetota</taxon>
        <taxon>Planctomycetia</taxon>
        <taxon>Pirellulales</taxon>
        <taxon>Pirellulaceae</taxon>
        <taxon>Blastopirellula</taxon>
    </lineage>
</organism>
<dbReference type="SMART" id="SM00670">
    <property type="entry name" value="PINc"/>
    <property type="match status" value="1"/>
</dbReference>
<evidence type="ECO:0000256" key="4">
    <source>
        <dbReference type="ARBA" id="ARBA00046345"/>
    </source>
</evidence>
<dbReference type="InterPro" id="IPR029060">
    <property type="entry name" value="PIN-like_dom_sf"/>
</dbReference>
<dbReference type="GO" id="GO:0005829">
    <property type="term" value="C:cytosol"/>
    <property type="evidence" value="ECO:0007669"/>
    <property type="project" value="TreeGrafter"/>
</dbReference>
<evidence type="ECO:0000256" key="2">
    <source>
        <dbReference type="ARBA" id="ARBA00022741"/>
    </source>
</evidence>
<feature type="domain" description="PIN" evidence="5">
    <location>
        <begin position="11"/>
        <end position="140"/>
    </location>
</feature>
<dbReference type="Proteomes" id="UP000239388">
    <property type="component" value="Unassembled WGS sequence"/>
</dbReference>
<dbReference type="GO" id="GO:0005524">
    <property type="term" value="F:ATP binding"/>
    <property type="evidence" value="ECO:0007669"/>
    <property type="project" value="UniProtKB-KW"/>
</dbReference>
<dbReference type="InterPro" id="IPR051451">
    <property type="entry name" value="PhoH2-like"/>
</dbReference>
<comment type="caution">
    <text evidence="6">The sequence shown here is derived from an EMBL/GenBank/DDBJ whole genome shotgun (WGS) entry which is preliminary data.</text>
</comment>
<comment type="similarity">
    <text evidence="4">In the N-terminal section; belongs to the PINc/VapC protein family.</text>
</comment>
<protein>
    <submittedName>
        <fullName evidence="6">Ribonuclease</fullName>
    </submittedName>
</protein>
<dbReference type="AlphaFoldDB" id="A0A2S8FMY6"/>
<proteinExistence type="inferred from homology"/>
<evidence type="ECO:0000256" key="1">
    <source>
        <dbReference type="ARBA" id="ARBA00010393"/>
    </source>
</evidence>
<dbReference type="InterPro" id="IPR002716">
    <property type="entry name" value="PIN_dom"/>
</dbReference>
<dbReference type="OrthoDB" id="9773137at2"/>
<sequence length="447" mass="51049">MISQSAQTQLKLFVLDTNVILHDARSFQNFKEHDVALPITVLEELDRFKKGNEDINFQAREFLRQIDQMTGDVLSEEGAELGEDQGRLRVVITNEIDHRLHQVFLHDSPDNRILNTALHLQHYVNDRRVILITKDTNLRMKAKSLGLQAQDYINDKIESFDSLYTGRRTLENITTEQIDRFYQDSGHVQLDDFPEVSQPIANENFVLKNGSKSVLATFNREEQILRRIEKYSPYGIKPRNAEQVFAIRALMDDNIKLVTLAGKAGTGKTLLALSSALACSSAYRQILLARPVVPLSNRDLGYLPGDISAKMDPYMQPLFDNLSVIRHQFNDTDKEAQRINRMLEQEKLVITPLAYIRGRSLQRMYMIVDEAQNLTPHEVKTIITRAGEGTKIVFTGDIYQIDHPYLDSLSNGLSYMINRMKGQDLYAHISLEKGERSELADIASELL</sequence>
<name>A0A2S8FMY6_9BACT</name>
<dbReference type="RefSeq" id="WP_105355121.1">
    <property type="nucleotide sequence ID" value="NZ_PUIB01000017.1"/>
</dbReference>
<dbReference type="SUPFAM" id="SSF52540">
    <property type="entry name" value="P-loop containing nucleoside triphosphate hydrolases"/>
    <property type="match status" value="1"/>
</dbReference>
<evidence type="ECO:0000313" key="7">
    <source>
        <dbReference type="Proteomes" id="UP000239388"/>
    </source>
</evidence>
<dbReference type="SUPFAM" id="SSF88723">
    <property type="entry name" value="PIN domain-like"/>
    <property type="match status" value="1"/>
</dbReference>
<dbReference type="FunFam" id="3.40.50.300:FF:000013">
    <property type="entry name" value="PhoH family ATPase"/>
    <property type="match status" value="1"/>
</dbReference>
<evidence type="ECO:0000256" key="3">
    <source>
        <dbReference type="ARBA" id="ARBA00022840"/>
    </source>
</evidence>
<dbReference type="InterPro" id="IPR003714">
    <property type="entry name" value="PhoH"/>
</dbReference>
<dbReference type="CDD" id="cd09883">
    <property type="entry name" value="PIN_VapC_PhoHL-ATPase"/>
    <property type="match status" value="1"/>
</dbReference>
<dbReference type="Pfam" id="PF13638">
    <property type="entry name" value="PIN_4"/>
    <property type="match status" value="1"/>
</dbReference>
<dbReference type="PANTHER" id="PTHR30473">
    <property type="entry name" value="PROTEIN PHOH"/>
    <property type="match status" value="1"/>
</dbReference>
<reference evidence="6 7" key="1">
    <citation type="submission" date="2018-02" db="EMBL/GenBank/DDBJ databases">
        <title>Comparative genomes isolates from brazilian mangrove.</title>
        <authorList>
            <person name="Araujo J.E."/>
            <person name="Taketani R.G."/>
            <person name="Silva M.C.P."/>
            <person name="Loureco M.V."/>
            <person name="Andreote F.D."/>
        </authorList>
    </citation>
    <scope>NUCLEOTIDE SEQUENCE [LARGE SCALE GENOMIC DNA]</scope>
    <source>
        <strain evidence="6 7">NAP PRIS-MGV</strain>
    </source>
</reference>
<gene>
    <name evidence="6" type="ORF">C5Y98_15020</name>
</gene>
<dbReference type="InterPro" id="IPR027417">
    <property type="entry name" value="P-loop_NTPase"/>
</dbReference>
<keyword evidence="2" id="KW-0547">Nucleotide-binding</keyword>
<comment type="similarity">
    <text evidence="1">Belongs to the PhoH family.</text>
</comment>
<dbReference type="Pfam" id="PF02562">
    <property type="entry name" value="PhoH"/>
    <property type="match status" value="1"/>
</dbReference>
<accession>A0A2S8FMY6</accession>
<dbReference type="Gene3D" id="3.40.50.300">
    <property type="entry name" value="P-loop containing nucleotide triphosphate hydrolases"/>
    <property type="match status" value="1"/>
</dbReference>
<keyword evidence="3" id="KW-0067">ATP-binding</keyword>
<dbReference type="EMBL" id="PUIB01000017">
    <property type="protein sequence ID" value="PQO33551.1"/>
    <property type="molecule type" value="Genomic_DNA"/>
</dbReference>
<evidence type="ECO:0000259" key="5">
    <source>
        <dbReference type="SMART" id="SM00670"/>
    </source>
</evidence>
<evidence type="ECO:0000313" key="6">
    <source>
        <dbReference type="EMBL" id="PQO33551.1"/>
    </source>
</evidence>
<dbReference type="Gene3D" id="3.40.50.1010">
    <property type="entry name" value="5'-nuclease"/>
    <property type="match status" value="1"/>
</dbReference>